<dbReference type="InterPro" id="IPR018957">
    <property type="entry name" value="Znf_C3HC4_RING-type"/>
</dbReference>
<dbReference type="Proteomes" id="UP000324241">
    <property type="component" value="Unassembled WGS sequence"/>
</dbReference>
<comment type="similarity">
    <text evidence="1">Belongs to the SH3RF family.</text>
</comment>
<dbReference type="InterPro" id="IPR001841">
    <property type="entry name" value="Znf_RING"/>
</dbReference>
<feature type="compositionally biased region" description="Low complexity" evidence="8">
    <location>
        <begin position="825"/>
        <end position="840"/>
    </location>
</feature>
<keyword evidence="4 7" id="KW-0863">Zinc-finger</keyword>
<comment type="caution">
    <text evidence="10">The sequence shown here is derived from an EMBL/GenBank/DDBJ whole genome shotgun (WGS) entry which is preliminary data.</text>
</comment>
<dbReference type="PROSITE" id="PS00518">
    <property type="entry name" value="ZF_RING_1"/>
    <property type="match status" value="1"/>
</dbReference>
<dbReference type="InterPro" id="IPR000433">
    <property type="entry name" value="Znf_ZZ"/>
</dbReference>
<feature type="region of interest" description="Disordered" evidence="8">
    <location>
        <begin position="820"/>
        <end position="898"/>
    </location>
</feature>
<keyword evidence="5" id="KW-0862">Zinc</keyword>
<dbReference type="RefSeq" id="XP_033423450.1">
    <property type="nucleotide sequence ID" value="XM_033572898.1"/>
</dbReference>
<dbReference type="SMART" id="SM00291">
    <property type="entry name" value="ZnF_ZZ"/>
    <property type="match status" value="1"/>
</dbReference>
<reference evidence="10 11" key="1">
    <citation type="submission" date="2019-08" db="EMBL/GenBank/DDBJ databases">
        <title>The genome sequence of a newly discovered highly antifungal drug resistant Aspergillus species, Aspergillus tanneri NIH 1004.</title>
        <authorList>
            <person name="Mounaud S."/>
            <person name="Singh I."/>
            <person name="Joardar V."/>
            <person name="Pakala S."/>
            <person name="Pakala S."/>
            <person name="Venepally P."/>
            <person name="Chung J.K."/>
            <person name="Losada L."/>
            <person name="Nierman W.C."/>
        </authorList>
    </citation>
    <scope>NUCLEOTIDE SEQUENCE [LARGE SCALE GENOMIC DNA]</scope>
    <source>
        <strain evidence="10 11">NIH1004</strain>
    </source>
</reference>
<keyword evidence="3" id="KW-0479">Metal-binding</keyword>
<evidence type="ECO:0000256" key="3">
    <source>
        <dbReference type="ARBA" id="ARBA00022723"/>
    </source>
</evidence>
<evidence type="ECO:0000313" key="10">
    <source>
        <dbReference type="EMBL" id="KAA8644089.1"/>
    </source>
</evidence>
<protein>
    <recommendedName>
        <fullName evidence="9">RING-type domain-containing protein</fullName>
    </recommendedName>
</protein>
<evidence type="ECO:0000256" key="6">
    <source>
        <dbReference type="ARBA" id="ARBA00022843"/>
    </source>
</evidence>
<keyword evidence="6" id="KW-0832">Ubl conjugation</keyword>
<evidence type="ECO:0000256" key="2">
    <source>
        <dbReference type="ARBA" id="ARBA00022443"/>
    </source>
</evidence>
<dbReference type="InterPro" id="IPR052256">
    <property type="entry name" value="E3_ubiquitin-ligase_CHFR"/>
</dbReference>
<dbReference type="GO" id="GO:0005634">
    <property type="term" value="C:nucleus"/>
    <property type="evidence" value="ECO:0007669"/>
    <property type="project" value="TreeGrafter"/>
</dbReference>
<sequence>MQQWSLNPEPRSPTDIRCLLLPYFGTFIRSVIHTVSVSPACFILMSTEPRCGPGLGDLEKELTCSICTDLLYQPLTLLDCLHTFCGSCLKEWFAVQATRRRSSVRFTCPSCRAVVRETRPNATVTTLLDMVLAANPERGKPDTEKEEIARKYKHGDSVFPPSPSDENSPGGSDEEDRRLLEEVRELSLQETRARTRDRAHQSGQTARAGRTESLDGDGRREDGRARRRREERQRALRPDDASQRTRQIEHQSSLRSLLSLSDTETMEEEILRQIFEEGLLDGIDLDNLGPSQEEELSERIADAYRRRHRLRSRSQQRRENNETAHTSNRPRARSQSVQRSQPVPPPRESSRNPPVSRPYLLDPLVSHTGQSGHHRRLSDQGSSRRRTSPVPVNPASSSEVSLRQAARSSSDMIADRPRSSRARAADSTTSRSRRATASEQAVPNIWVEGANERELRRQRPVRQSVDIPTSVTSPLQNIENRHTSGRSEQIVTSPSVTSSLAAEVSSPTRQEARSRPSSSLSTASQSVVSYVEPSISCDRCGKLNIQYDLHKTCPQCKEGGYHLCLRCYRLGRGCLNWTGFGPSAKVNYERICAASHGRPTPSRESHHILLSSKYARPSGNARRLTRDGKEMTSEDPSRRLQTGIFCDICQAAANDCFWKCSECNEGDWGFCNRCVNQGRCCTHALLPICRVSDGRLDLVIPSPTPTEARNGSSTPPVAPRERETFKILAFSTNCDICTQPIPPVIQRFHCLQCNDGDYDICPNCYLKLVATNKIRKENGHNGWRRCLKDHRMVVVGFEDHEDGQRRVIVRDLVGGRALNDDHVKSSSASASPVTVTAPSPEVSSGDWSWKDGTERRKKASRVRAPWVHADRERHGSLHSGSEPSTPVTATSNTSTRRFPPDGGVGVVLHALWSWYPEDGVKDELMFPRGAEITEAENINDDWYWGCYAGSTGLFPGTHVFVVGEIV</sequence>
<feature type="compositionally biased region" description="Polar residues" evidence="8">
    <location>
        <begin position="878"/>
        <end position="896"/>
    </location>
</feature>
<dbReference type="Pfam" id="PF00569">
    <property type="entry name" value="ZZ"/>
    <property type="match status" value="1"/>
</dbReference>
<dbReference type="GO" id="GO:0008270">
    <property type="term" value="F:zinc ion binding"/>
    <property type="evidence" value="ECO:0007669"/>
    <property type="project" value="UniProtKB-KW"/>
</dbReference>
<feature type="compositionally biased region" description="Polar residues" evidence="8">
    <location>
        <begin position="394"/>
        <end position="411"/>
    </location>
</feature>
<dbReference type="GeneID" id="54330989"/>
<evidence type="ECO:0000259" key="9">
    <source>
        <dbReference type="PROSITE" id="PS50089"/>
    </source>
</evidence>
<dbReference type="InterPro" id="IPR036028">
    <property type="entry name" value="SH3-like_dom_sf"/>
</dbReference>
<evidence type="ECO:0000256" key="7">
    <source>
        <dbReference type="PROSITE-ProRule" id="PRU00175"/>
    </source>
</evidence>
<proteinExistence type="inferred from homology"/>
<evidence type="ECO:0000313" key="11">
    <source>
        <dbReference type="Proteomes" id="UP000324241"/>
    </source>
</evidence>
<name>A0A5M9MHZ3_9EURO</name>
<evidence type="ECO:0000256" key="5">
    <source>
        <dbReference type="ARBA" id="ARBA00022833"/>
    </source>
</evidence>
<dbReference type="GO" id="GO:0016567">
    <property type="term" value="P:protein ubiquitination"/>
    <property type="evidence" value="ECO:0007669"/>
    <property type="project" value="TreeGrafter"/>
</dbReference>
<dbReference type="InterPro" id="IPR001452">
    <property type="entry name" value="SH3_domain"/>
</dbReference>
<accession>A0A5M9MHZ3</accession>
<organism evidence="10 11">
    <name type="scientific">Aspergillus tanneri</name>
    <dbReference type="NCBI Taxonomy" id="1220188"/>
    <lineage>
        <taxon>Eukaryota</taxon>
        <taxon>Fungi</taxon>
        <taxon>Dikarya</taxon>
        <taxon>Ascomycota</taxon>
        <taxon>Pezizomycotina</taxon>
        <taxon>Eurotiomycetes</taxon>
        <taxon>Eurotiomycetidae</taxon>
        <taxon>Eurotiales</taxon>
        <taxon>Aspergillaceae</taxon>
        <taxon>Aspergillus</taxon>
        <taxon>Aspergillus subgen. Circumdati</taxon>
    </lineage>
</organism>
<dbReference type="Gene3D" id="3.30.60.90">
    <property type="match status" value="1"/>
</dbReference>
<dbReference type="AlphaFoldDB" id="A0A5M9MHZ3"/>
<feature type="region of interest" description="Disordered" evidence="8">
    <location>
        <begin position="306"/>
        <end position="525"/>
    </location>
</feature>
<evidence type="ECO:0000256" key="1">
    <source>
        <dbReference type="ARBA" id="ARBA00008649"/>
    </source>
</evidence>
<feature type="domain" description="RING-type" evidence="9">
    <location>
        <begin position="64"/>
        <end position="112"/>
    </location>
</feature>
<evidence type="ECO:0000256" key="4">
    <source>
        <dbReference type="ARBA" id="ARBA00022771"/>
    </source>
</evidence>
<dbReference type="GO" id="GO:0006511">
    <property type="term" value="P:ubiquitin-dependent protein catabolic process"/>
    <property type="evidence" value="ECO:0007669"/>
    <property type="project" value="TreeGrafter"/>
</dbReference>
<dbReference type="Gene3D" id="2.30.30.40">
    <property type="entry name" value="SH3 Domains"/>
    <property type="match status" value="1"/>
</dbReference>
<keyword evidence="2" id="KW-0728">SH3 domain</keyword>
<dbReference type="FunFam" id="2.30.30.40:FF:000313">
    <property type="entry name" value="SH3 domain protein"/>
    <property type="match status" value="1"/>
</dbReference>
<feature type="compositionally biased region" description="Polar residues" evidence="8">
    <location>
        <begin position="486"/>
        <end position="509"/>
    </location>
</feature>
<dbReference type="InterPro" id="IPR043145">
    <property type="entry name" value="Znf_ZZ_sf"/>
</dbReference>
<dbReference type="PROSITE" id="PS50089">
    <property type="entry name" value="ZF_RING_2"/>
    <property type="match status" value="1"/>
</dbReference>
<feature type="compositionally biased region" description="Low complexity" evidence="8">
    <location>
        <begin position="515"/>
        <end position="525"/>
    </location>
</feature>
<dbReference type="Gene3D" id="3.30.40.10">
    <property type="entry name" value="Zinc/RING finger domain, C3HC4 (zinc finger)"/>
    <property type="match status" value="1"/>
</dbReference>
<dbReference type="SUPFAM" id="SSF50044">
    <property type="entry name" value="SH3-domain"/>
    <property type="match status" value="1"/>
</dbReference>
<gene>
    <name evidence="10" type="ORF">ATNIH1004_008287</name>
</gene>
<feature type="compositionally biased region" description="Basic residues" evidence="8">
    <location>
        <begin position="306"/>
        <end position="315"/>
    </location>
</feature>
<dbReference type="Pfam" id="PF00097">
    <property type="entry name" value="zf-C3HC4"/>
    <property type="match status" value="1"/>
</dbReference>
<evidence type="ECO:0000256" key="8">
    <source>
        <dbReference type="SAM" id="MobiDB-lite"/>
    </source>
</evidence>
<dbReference type="EMBL" id="QUQM01000006">
    <property type="protein sequence ID" value="KAA8644089.1"/>
    <property type="molecule type" value="Genomic_DNA"/>
</dbReference>
<feature type="compositionally biased region" description="Polar residues" evidence="8">
    <location>
        <begin position="466"/>
        <end position="478"/>
    </location>
</feature>
<feature type="region of interest" description="Disordered" evidence="8">
    <location>
        <begin position="152"/>
        <end position="253"/>
    </location>
</feature>
<dbReference type="SMART" id="SM00184">
    <property type="entry name" value="RING"/>
    <property type="match status" value="1"/>
</dbReference>
<dbReference type="SMART" id="SM00326">
    <property type="entry name" value="SH3"/>
    <property type="match status" value="1"/>
</dbReference>
<feature type="compositionally biased region" description="Basic and acidic residues" evidence="8">
    <location>
        <begin position="175"/>
        <end position="200"/>
    </location>
</feature>
<feature type="compositionally biased region" description="Low complexity" evidence="8">
    <location>
        <begin position="425"/>
        <end position="438"/>
    </location>
</feature>
<dbReference type="SUPFAM" id="SSF57850">
    <property type="entry name" value="RING/U-box"/>
    <property type="match status" value="2"/>
</dbReference>
<dbReference type="InterPro" id="IPR017907">
    <property type="entry name" value="Znf_RING_CS"/>
</dbReference>
<dbReference type="PANTHER" id="PTHR16079">
    <property type="entry name" value="UBIQUITIN LIGASE PROTEIN CHFR"/>
    <property type="match status" value="1"/>
</dbReference>
<dbReference type="GO" id="GO:0004842">
    <property type="term" value="F:ubiquitin-protein transferase activity"/>
    <property type="evidence" value="ECO:0007669"/>
    <property type="project" value="TreeGrafter"/>
</dbReference>
<dbReference type="OrthoDB" id="1305878at2759"/>
<feature type="compositionally biased region" description="Basic and acidic residues" evidence="8">
    <location>
        <begin position="209"/>
        <end position="249"/>
    </location>
</feature>
<dbReference type="InterPro" id="IPR013083">
    <property type="entry name" value="Znf_RING/FYVE/PHD"/>
</dbReference>
<dbReference type="PANTHER" id="PTHR16079:SF4">
    <property type="entry name" value="E3 UBIQUITIN-PROTEIN LIGASE CHFR"/>
    <property type="match status" value="1"/>
</dbReference>
<dbReference type="VEuPathDB" id="FungiDB:EYZ11_005462"/>